<name>A0A316AIU8_9BACT</name>
<dbReference type="NCBIfam" id="TIGR03953">
    <property type="entry name" value="rplD_bact"/>
    <property type="match status" value="1"/>
</dbReference>
<feature type="region of interest" description="Disordered" evidence="6">
    <location>
        <begin position="48"/>
        <end position="75"/>
    </location>
</feature>
<evidence type="ECO:0000256" key="4">
    <source>
        <dbReference type="ARBA" id="ARBA00035244"/>
    </source>
</evidence>
<dbReference type="GO" id="GO:0019843">
    <property type="term" value="F:rRNA binding"/>
    <property type="evidence" value="ECO:0007669"/>
    <property type="project" value="UniProtKB-UniRule"/>
</dbReference>
<evidence type="ECO:0000313" key="8">
    <source>
        <dbReference type="Proteomes" id="UP000245880"/>
    </source>
</evidence>
<dbReference type="SUPFAM" id="SSF52166">
    <property type="entry name" value="Ribosomal protein L4"/>
    <property type="match status" value="1"/>
</dbReference>
<reference evidence="7 8" key="1">
    <citation type="submission" date="2018-03" db="EMBL/GenBank/DDBJ databases">
        <title>Genomic Encyclopedia of Archaeal and Bacterial Type Strains, Phase II (KMG-II): from individual species to whole genera.</title>
        <authorList>
            <person name="Goeker M."/>
        </authorList>
    </citation>
    <scope>NUCLEOTIDE SEQUENCE [LARGE SCALE GENOMIC DNA]</scope>
    <source>
        <strain evidence="7 8">DSM 100346</strain>
    </source>
</reference>
<evidence type="ECO:0000313" key="7">
    <source>
        <dbReference type="EMBL" id="PWJ57725.1"/>
    </source>
</evidence>
<sequence>MELSVLNIKGEDTGKKVVMPESIFGIEPNTHAIYLDVKLYLANQRQGTHKSKERAEINHSTRKIKRQKGTGGARAGSIKSPVFVGGGRIFGPRPRNYSFKINKKVKSLARNSAFAVKAKADAISVLEAFSFDAPKTKTYLNVLNALSLSNTKTLLILPAVDSNIYLSSRNVPKAKVTTVDSVNTYDLMNADRLLISESALSILETQTNK</sequence>
<comment type="function">
    <text evidence="5">Forms part of the polypeptide exit tunnel.</text>
</comment>
<dbReference type="RefSeq" id="WP_109674875.1">
    <property type="nucleotide sequence ID" value="NZ_QGDT01000006.1"/>
</dbReference>
<keyword evidence="5" id="KW-0694">RNA-binding</keyword>
<proteinExistence type="inferred from homology"/>
<evidence type="ECO:0000256" key="3">
    <source>
        <dbReference type="ARBA" id="ARBA00023274"/>
    </source>
</evidence>
<keyword evidence="5" id="KW-0699">rRNA-binding</keyword>
<dbReference type="Gene3D" id="3.40.1370.10">
    <property type="match status" value="1"/>
</dbReference>
<gene>
    <name evidence="5" type="primary">rplD</name>
    <name evidence="7" type="ORF">CLV98_106197</name>
</gene>
<evidence type="ECO:0000256" key="6">
    <source>
        <dbReference type="SAM" id="MobiDB-lite"/>
    </source>
</evidence>
<dbReference type="PANTHER" id="PTHR10746">
    <property type="entry name" value="50S RIBOSOMAL PROTEIN L4"/>
    <property type="match status" value="1"/>
</dbReference>
<keyword evidence="8" id="KW-1185">Reference proteome</keyword>
<dbReference type="Proteomes" id="UP000245880">
    <property type="component" value="Unassembled WGS sequence"/>
</dbReference>
<dbReference type="Pfam" id="PF00573">
    <property type="entry name" value="Ribosomal_L4"/>
    <property type="match status" value="1"/>
</dbReference>
<comment type="subunit">
    <text evidence="5">Part of the 50S ribosomal subunit.</text>
</comment>
<dbReference type="InterPro" id="IPR023574">
    <property type="entry name" value="Ribosomal_uL4_dom_sf"/>
</dbReference>
<dbReference type="EMBL" id="QGDT01000006">
    <property type="protein sequence ID" value="PWJ57725.1"/>
    <property type="molecule type" value="Genomic_DNA"/>
</dbReference>
<keyword evidence="3 5" id="KW-0687">Ribonucleoprotein</keyword>
<dbReference type="GO" id="GO:0006412">
    <property type="term" value="P:translation"/>
    <property type="evidence" value="ECO:0007669"/>
    <property type="project" value="UniProtKB-UniRule"/>
</dbReference>
<comment type="function">
    <text evidence="5">One of the primary rRNA binding proteins, this protein initially binds near the 5'-end of the 23S rRNA. It is important during the early stages of 50S assembly. It makes multiple contacts with different domains of the 23S rRNA in the assembled 50S subunit and ribosome.</text>
</comment>
<accession>A0A316AIU8</accession>
<dbReference type="InterPro" id="IPR002136">
    <property type="entry name" value="Ribosomal_uL4"/>
</dbReference>
<dbReference type="GO" id="GO:0003735">
    <property type="term" value="F:structural constituent of ribosome"/>
    <property type="evidence" value="ECO:0007669"/>
    <property type="project" value="InterPro"/>
</dbReference>
<dbReference type="GO" id="GO:1990904">
    <property type="term" value="C:ribonucleoprotein complex"/>
    <property type="evidence" value="ECO:0007669"/>
    <property type="project" value="UniProtKB-KW"/>
</dbReference>
<dbReference type="OrthoDB" id="9803201at2"/>
<dbReference type="GO" id="GO:0005840">
    <property type="term" value="C:ribosome"/>
    <property type="evidence" value="ECO:0007669"/>
    <property type="project" value="UniProtKB-KW"/>
</dbReference>
<dbReference type="HAMAP" id="MF_01328_B">
    <property type="entry name" value="Ribosomal_uL4_B"/>
    <property type="match status" value="1"/>
</dbReference>
<dbReference type="PANTHER" id="PTHR10746:SF6">
    <property type="entry name" value="LARGE RIBOSOMAL SUBUNIT PROTEIN UL4M"/>
    <property type="match status" value="1"/>
</dbReference>
<dbReference type="AlphaFoldDB" id="A0A316AIU8"/>
<keyword evidence="2 5" id="KW-0689">Ribosomal protein</keyword>
<protein>
    <recommendedName>
        <fullName evidence="4 5">Large ribosomal subunit protein uL4</fullName>
    </recommendedName>
</protein>
<evidence type="ECO:0000256" key="5">
    <source>
        <dbReference type="HAMAP-Rule" id="MF_01328"/>
    </source>
</evidence>
<dbReference type="InterPro" id="IPR013005">
    <property type="entry name" value="Ribosomal_uL4-like"/>
</dbReference>
<comment type="similarity">
    <text evidence="1 5">Belongs to the universal ribosomal protein uL4 family.</text>
</comment>
<comment type="caution">
    <text evidence="7">The sequence shown here is derived from an EMBL/GenBank/DDBJ whole genome shotgun (WGS) entry which is preliminary data.</text>
</comment>
<evidence type="ECO:0000256" key="2">
    <source>
        <dbReference type="ARBA" id="ARBA00022980"/>
    </source>
</evidence>
<evidence type="ECO:0000256" key="1">
    <source>
        <dbReference type="ARBA" id="ARBA00010528"/>
    </source>
</evidence>
<organism evidence="7 8">
    <name type="scientific">Dyadobacter jejuensis</name>
    <dbReference type="NCBI Taxonomy" id="1082580"/>
    <lineage>
        <taxon>Bacteria</taxon>
        <taxon>Pseudomonadati</taxon>
        <taxon>Bacteroidota</taxon>
        <taxon>Cytophagia</taxon>
        <taxon>Cytophagales</taxon>
        <taxon>Spirosomataceae</taxon>
        <taxon>Dyadobacter</taxon>
    </lineage>
</organism>